<dbReference type="InterPro" id="IPR041489">
    <property type="entry name" value="PDZ_6"/>
</dbReference>
<keyword evidence="8" id="KW-1185">Reference proteome</keyword>
<dbReference type="InterPro" id="IPR055210">
    <property type="entry name" value="CtpA/B_N"/>
</dbReference>
<protein>
    <submittedName>
        <fullName evidence="7">PDZ domain-containing protein</fullName>
    </submittedName>
</protein>
<dbReference type="InterPro" id="IPR004447">
    <property type="entry name" value="Peptidase_S41A"/>
</dbReference>
<dbReference type="Proteomes" id="UP000280960">
    <property type="component" value="Chromosome"/>
</dbReference>
<dbReference type="GO" id="GO:0006508">
    <property type="term" value="P:proteolysis"/>
    <property type="evidence" value="ECO:0007669"/>
    <property type="project" value="UniProtKB-KW"/>
</dbReference>
<dbReference type="SUPFAM" id="SSF52096">
    <property type="entry name" value="ClpP/crotonase"/>
    <property type="match status" value="1"/>
</dbReference>
<dbReference type="Gene3D" id="2.30.42.10">
    <property type="match status" value="1"/>
</dbReference>
<evidence type="ECO:0000256" key="2">
    <source>
        <dbReference type="ARBA" id="ARBA00022670"/>
    </source>
</evidence>
<evidence type="ECO:0000256" key="1">
    <source>
        <dbReference type="ARBA" id="ARBA00009179"/>
    </source>
</evidence>
<evidence type="ECO:0000256" key="3">
    <source>
        <dbReference type="ARBA" id="ARBA00022801"/>
    </source>
</evidence>
<dbReference type="Pfam" id="PF01471">
    <property type="entry name" value="PG_binding_1"/>
    <property type="match status" value="1"/>
</dbReference>
<dbReference type="Gene3D" id="3.30.750.44">
    <property type="match status" value="1"/>
</dbReference>
<dbReference type="Pfam" id="PF03572">
    <property type="entry name" value="Peptidase_S41"/>
    <property type="match status" value="1"/>
</dbReference>
<organism evidence="7 8">
    <name type="scientific">Biomaibacter acetigenes</name>
    <dbReference type="NCBI Taxonomy" id="2316383"/>
    <lineage>
        <taxon>Bacteria</taxon>
        <taxon>Bacillati</taxon>
        <taxon>Bacillota</taxon>
        <taxon>Clostridia</taxon>
        <taxon>Thermosediminibacterales</taxon>
        <taxon>Tepidanaerobacteraceae</taxon>
        <taxon>Biomaibacter</taxon>
    </lineage>
</organism>
<dbReference type="GO" id="GO:0008236">
    <property type="term" value="F:serine-type peptidase activity"/>
    <property type="evidence" value="ECO:0007669"/>
    <property type="project" value="UniProtKB-KW"/>
</dbReference>
<dbReference type="GO" id="GO:0004175">
    <property type="term" value="F:endopeptidase activity"/>
    <property type="evidence" value="ECO:0007669"/>
    <property type="project" value="TreeGrafter"/>
</dbReference>
<dbReference type="CDD" id="cd06782">
    <property type="entry name" value="cpPDZ_CPP-like"/>
    <property type="match status" value="1"/>
</dbReference>
<dbReference type="SMART" id="SM00245">
    <property type="entry name" value="TSPc"/>
    <property type="match status" value="1"/>
</dbReference>
<dbReference type="SUPFAM" id="SSF47090">
    <property type="entry name" value="PGBD-like"/>
    <property type="match status" value="1"/>
</dbReference>
<dbReference type="AlphaFoldDB" id="A0A3G2R6R0"/>
<dbReference type="GO" id="GO:0007165">
    <property type="term" value="P:signal transduction"/>
    <property type="evidence" value="ECO:0007669"/>
    <property type="project" value="TreeGrafter"/>
</dbReference>
<proteinExistence type="inferred from homology"/>
<comment type="similarity">
    <text evidence="1 5">Belongs to the peptidase S41A family.</text>
</comment>
<keyword evidence="3 5" id="KW-0378">Hydrolase</keyword>
<evidence type="ECO:0000259" key="6">
    <source>
        <dbReference type="PROSITE" id="PS50106"/>
    </source>
</evidence>
<dbReference type="EMBL" id="CP033169">
    <property type="protein sequence ID" value="AYO31073.1"/>
    <property type="molecule type" value="Genomic_DNA"/>
</dbReference>
<dbReference type="CDD" id="cd07560">
    <property type="entry name" value="Peptidase_S41_CPP"/>
    <property type="match status" value="1"/>
</dbReference>
<evidence type="ECO:0000256" key="5">
    <source>
        <dbReference type="RuleBase" id="RU004404"/>
    </source>
</evidence>
<evidence type="ECO:0000313" key="7">
    <source>
        <dbReference type="EMBL" id="AYO31073.1"/>
    </source>
</evidence>
<keyword evidence="2 5" id="KW-0645">Protease</keyword>
<dbReference type="InterPro" id="IPR036366">
    <property type="entry name" value="PGBDSf"/>
</dbReference>
<accession>A0A3G2R6R0</accession>
<dbReference type="InterPro" id="IPR036365">
    <property type="entry name" value="PGBD-like_sf"/>
</dbReference>
<dbReference type="PROSITE" id="PS50106">
    <property type="entry name" value="PDZ"/>
    <property type="match status" value="1"/>
</dbReference>
<sequence>MKRHFAPFIALLLAAYLLFGPIITYRPLMAEDSASPEIPPEINFLIQLDEFLKNNYVNEIKDLDLIRGAVKGMVESLGDPYSEYFSPKDFKNFNESTSGNFGGIGVVITSKDKYVTIVSVLAGTPAEKAGLKAGDRIVEVDGKDVSGLSTAEVSTLIKGEQGTKVSIGVARDGEKQMLKLDITRDIIKVNPIEYRILDQGVGYLKISEFNENTTENIDKALADFKKGGVQGIVLDLRNNPGGLLDQAIEVARRFVPEGPIVHVVSKEGKVQTFSSDSKPSPFKLVVLVNGGSASAAEILSGAIKDRGAGLLIGEKTFGKATVQRTLNLGILGGIKLTVARYTTPNGTDINKTGITPDIEVKSDTADLLKDIIPLKGDKILKYGNIGLEVLGIQQRLAIMNLLKAQPNGVFGPRTRTAVKTLQKKKGLAVTGIVDAAFYKALDEAVYEYLHTREDVQLRKAIDVLKQKLKSVENAA</sequence>
<gene>
    <name evidence="7" type="ORF">D2962_11080</name>
</gene>
<dbReference type="Gene3D" id="1.10.101.10">
    <property type="entry name" value="PGBD-like superfamily/PGBD"/>
    <property type="match status" value="1"/>
</dbReference>
<dbReference type="InterPro" id="IPR029045">
    <property type="entry name" value="ClpP/crotonase-like_dom_sf"/>
</dbReference>
<feature type="domain" description="PDZ" evidence="6">
    <location>
        <begin position="90"/>
        <end position="158"/>
    </location>
</feature>
<keyword evidence="4 5" id="KW-0720">Serine protease</keyword>
<dbReference type="PANTHER" id="PTHR32060:SF30">
    <property type="entry name" value="CARBOXY-TERMINAL PROCESSING PROTEASE CTPA"/>
    <property type="match status" value="1"/>
</dbReference>
<dbReference type="Pfam" id="PF17820">
    <property type="entry name" value="PDZ_6"/>
    <property type="match status" value="1"/>
</dbReference>
<dbReference type="InterPro" id="IPR002477">
    <property type="entry name" value="Peptidoglycan-bd-like"/>
</dbReference>
<name>A0A3G2R6R0_9FIRM</name>
<dbReference type="GO" id="GO:0030288">
    <property type="term" value="C:outer membrane-bounded periplasmic space"/>
    <property type="evidence" value="ECO:0007669"/>
    <property type="project" value="TreeGrafter"/>
</dbReference>
<dbReference type="Pfam" id="PF22694">
    <property type="entry name" value="CtpB_N-like"/>
    <property type="match status" value="1"/>
</dbReference>
<evidence type="ECO:0000256" key="4">
    <source>
        <dbReference type="ARBA" id="ARBA00022825"/>
    </source>
</evidence>
<evidence type="ECO:0000313" key="8">
    <source>
        <dbReference type="Proteomes" id="UP000280960"/>
    </source>
</evidence>
<dbReference type="NCBIfam" id="TIGR00225">
    <property type="entry name" value="prc"/>
    <property type="match status" value="1"/>
</dbReference>
<dbReference type="InterPro" id="IPR001478">
    <property type="entry name" value="PDZ"/>
</dbReference>
<reference evidence="7 8" key="1">
    <citation type="submission" date="2018-10" db="EMBL/GenBank/DDBJ databases">
        <authorList>
            <person name="Zhang X."/>
        </authorList>
    </citation>
    <scope>NUCLEOTIDE SEQUENCE [LARGE SCALE GENOMIC DNA]</scope>
    <source>
        <strain evidence="7 8">SK-G1</strain>
    </source>
</reference>
<dbReference type="InterPro" id="IPR005151">
    <property type="entry name" value="Tail-specific_protease"/>
</dbReference>
<dbReference type="RefSeq" id="WP_122015004.1">
    <property type="nucleotide sequence ID" value="NZ_CP033169.1"/>
</dbReference>
<dbReference type="FunFam" id="2.30.42.10:FF:000063">
    <property type="entry name" value="Peptidase, S41 family"/>
    <property type="match status" value="1"/>
</dbReference>
<dbReference type="InterPro" id="IPR036034">
    <property type="entry name" value="PDZ_sf"/>
</dbReference>
<dbReference type="SUPFAM" id="SSF50156">
    <property type="entry name" value="PDZ domain-like"/>
    <property type="match status" value="1"/>
</dbReference>
<dbReference type="SMART" id="SM00228">
    <property type="entry name" value="PDZ"/>
    <property type="match status" value="1"/>
</dbReference>
<dbReference type="PANTHER" id="PTHR32060">
    <property type="entry name" value="TAIL-SPECIFIC PROTEASE"/>
    <property type="match status" value="1"/>
</dbReference>
<dbReference type="Gene3D" id="3.90.226.10">
    <property type="entry name" value="2-enoyl-CoA Hydratase, Chain A, domain 1"/>
    <property type="match status" value="1"/>
</dbReference>
<dbReference type="KEGG" id="bacg:D2962_11080"/>